<dbReference type="Gene3D" id="2.70.98.70">
    <property type="match status" value="1"/>
</dbReference>
<evidence type="ECO:0000259" key="2">
    <source>
        <dbReference type="Pfam" id="PF07940"/>
    </source>
</evidence>
<name>A0ABV2H872_9HYPH</name>
<evidence type="ECO:0000313" key="4">
    <source>
        <dbReference type="Proteomes" id="UP001549031"/>
    </source>
</evidence>
<evidence type="ECO:0000256" key="1">
    <source>
        <dbReference type="ARBA" id="ARBA00004196"/>
    </source>
</evidence>
<feature type="domain" description="Heparinase II/III-like C-terminal" evidence="2">
    <location>
        <begin position="312"/>
        <end position="555"/>
    </location>
</feature>
<dbReference type="InterPro" id="IPR012480">
    <property type="entry name" value="Hepar_II_III_C"/>
</dbReference>
<comment type="caution">
    <text evidence="3">The sequence shown here is derived from an EMBL/GenBank/DDBJ whole genome shotgun (WGS) entry which is preliminary data.</text>
</comment>
<gene>
    <name evidence="3" type="ORF">ABID21_002871</name>
</gene>
<proteinExistence type="predicted"/>
<sequence length="561" mass="62810">MAMQLADRRRLMSFGLREVCRRFYRRTAGLRLSLTPFSSHVPDRLLVAPSDLRAVDPFVAEEISFGRFPLAGTSLDTEGLSPFAVEHPSKAFSERLNSFAWLRHIRAQRTEPACARCRSIVASWIALHGRHPRGIAWEPNVVAERVIAWLSHSTVVLQGAEGGFYRRFMKSLSYQVRYLRGIARGLPEDETRLRIRIALAMASVSMPTRNAFIKREGRRLDRELERQILADGAHVSRNPRAILELLLDLLPLRQTYINLGHDVPSKLIPTIDRMYPALRFFRHQDGDLALFNGATSTPASELMSVLRYDETGGKPFKSLPHAHYHRLSANGTTIIVDTGVPLKAELSQRAHAGCLSFEMSSGRNRFIVNSGAPKFAGREFRRVARSTAAHSTVTVAETSSSRMIRSYFCRASILAGARVTDLERSNDQHGNDWLRLAHDGYLNGFGYVHEREIGLSSSGNKIKGHDKLSSPDGARTQDGTEAVARFHVHPSITLSRQDEETVLMVAPDGEAWAFSAPGLKPSIEEDIFFADASGFRSSQQIVIAFSPPELAEIRWMLKRME</sequence>
<comment type="subcellular location">
    <subcellularLocation>
        <location evidence="1">Cell envelope</location>
    </subcellularLocation>
</comment>
<accession>A0ABV2H872</accession>
<dbReference type="InterPro" id="IPR008929">
    <property type="entry name" value="Chondroitin_lyas"/>
</dbReference>
<dbReference type="Proteomes" id="UP001549031">
    <property type="component" value="Unassembled WGS sequence"/>
</dbReference>
<protein>
    <submittedName>
        <fullName evidence="3">Heparinase superfamily protein</fullName>
    </submittedName>
</protein>
<dbReference type="Gene3D" id="1.50.10.100">
    <property type="entry name" value="Chondroitin AC/alginate lyase"/>
    <property type="match status" value="1"/>
</dbReference>
<reference evidence="3 4" key="1">
    <citation type="submission" date="2024-06" db="EMBL/GenBank/DDBJ databases">
        <title>Genomic Encyclopedia of Type Strains, Phase IV (KMG-IV): sequencing the most valuable type-strain genomes for metagenomic binning, comparative biology and taxonomic classification.</title>
        <authorList>
            <person name="Goeker M."/>
        </authorList>
    </citation>
    <scope>NUCLEOTIDE SEQUENCE [LARGE SCALE GENOMIC DNA]</scope>
    <source>
        <strain evidence="3 4">DSM 105042</strain>
    </source>
</reference>
<evidence type="ECO:0000313" key="3">
    <source>
        <dbReference type="EMBL" id="MET3586751.1"/>
    </source>
</evidence>
<organism evidence="3 4">
    <name type="scientific">Pseudorhizobium tarimense</name>
    <dbReference type="NCBI Taxonomy" id="1079109"/>
    <lineage>
        <taxon>Bacteria</taxon>
        <taxon>Pseudomonadati</taxon>
        <taxon>Pseudomonadota</taxon>
        <taxon>Alphaproteobacteria</taxon>
        <taxon>Hyphomicrobiales</taxon>
        <taxon>Rhizobiaceae</taxon>
        <taxon>Rhizobium/Agrobacterium group</taxon>
        <taxon>Pseudorhizobium</taxon>
    </lineage>
</organism>
<dbReference type="Pfam" id="PF07940">
    <property type="entry name" value="Hepar_II_III_C"/>
    <property type="match status" value="1"/>
</dbReference>
<dbReference type="EMBL" id="JBEPLJ010000010">
    <property type="protein sequence ID" value="MET3586751.1"/>
    <property type="molecule type" value="Genomic_DNA"/>
</dbReference>
<keyword evidence="4" id="KW-1185">Reference proteome</keyword>